<comment type="caution">
    <text evidence="2">The sequence shown here is derived from an EMBL/GenBank/DDBJ whole genome shotgun (WGS) entry which is preliminary data.</text>
</comment>
<evidence type="ECO:0000256" key="1">
    <source>
        <dbReference type="SAM" id="MobiDB-lite"/>
    </source>
</evidence>
<feature type="compositionally biased region" description="Polar residues" evidence="1">
    <location>
        <begin position="575"/>
        <end position="591"/>
    </location>
</feature>
<organism evidence="2 3">
    <name type="scientific">Leishmania lindenbergi</name>
    <dbReference type="NCBI Taxonomy" id="651832"/>
    <lineage>
        <taxon>Eukaryota</taxon>
        <taxon>Discoba</taxon>
        <taxon>Euglenozoa</taxon>
        <taxon>Kinetoplastea</taxon>
        <taxon>Metakinetoplastina</taxon>
        <taxon>Trypanosomatida</taxon>
        <taxon>Trypanosomatidae</taxon>
        <taxon>Leishmaniinae</taxon>
        <taxon>Leishmania</taxon>
    </lineage>
</organism>
<protein>
    <submittedName>
        <fullName evidence="2">Uncharacterized protein</fullName>
    </submittedName>
</protein>
<dbReference type="EMBL" id="JBAMZK010000030">
    <property type="protein sequence ID" value="KAL0500428.1"/>
    <property type="molecule type" value="Genomic_DNA"/>
</dbReference>
<feature type="region of interest" description="Disordered" evidence="1">
    <location>
        <begin position="559"/>
        <end position="592"/>
    </location>
</feature>
<sequence length="731" mass="82540">MSSAKLRVRVTDMLRSVARRTSVQLGTGAACLAIPSPSVVSPRLQVVPSNPTGVTSVRAFPQACHLRIPHTPSILPCGSLSTARRCVTLYPKASRRVVRNGKKKHFNYLTADRMLPPEKKLSRLSIRNRDDVSLRRRRDYKQQLVRDVEEKIHFFPPSIKKQVFFPLMTNSTRVRLFRGNREYGLRMSTRVFSMLLEQLCKRENRDFILEQLGKLGLELPTAEDWEHFADPVTGDITTGIMYSNWVHSVLTTYGRMSFTGSTHLLAGGATTLFAYVIRNYFNRTLVPPLEDWSRQFGPVAAEEFLGRPRGQQKVSLAMSEAVCEVRVWGRTQAQEGVSRLSLQEQDDLVKWVKNNVKSHIVEMERKNAFASKVLAVLHSLPEAKAVNNSFWVFKEARRLEHVIKLKGAFFPRQSRVRSEWRQLSMEERARYSCFGQKRQTETACGRKLFIRYCCRDYGFSLSNASQRYTTLGDLQKAALDFPFYFPLTPSNAATAAFHRFYVAMCDRYGMVRTYNNGIGNRLFKAAMREKWDALSMEERQQYEDHDQIYAVFPLQPTTGEAVSGSAETSTSSESLPTKTAPSAVTQRSEGLTTRWGKPAKLLTQTQPVKIGPQYFVEERPPSLKVDDTALTAETLLLNLRQAAYGKRRRGRPPKLAATDTQLKATPAGAETAAVADEQPQSQKEKEAGVTQDIEVPAAALMRNRARRRTSGVTQGEGSTRTLQPALQVVII</sequence>
<accession>A0AAW3A8A2</accession>
<feature type="compositionally biased region" description="Low complexity" evidence="1">
    <location>
        <begin position="664"/>
        <end position="675"/>
    </location>
</feature>
<proteinExistence type="predicted"/>
<name>A0AAW3A8A2_9TRYP</name>
<evidence type="ECO:0000313" key="3">
    <source>
        <dbReference type="Proteomes" id="UP001500131"/>
    </source>
</evidence>
<gene>
    <name evidence="2" type="ORF">Q4I31_005302</name>
</gene>
<dbReference type="PROSITE" id="PS51257">
    <property type="entry name" value="PROKAR_LIPOPROTEIN"/>
    <property type="match status" value="1"/>
</dbReference>
<evidence type="ECO:0000313" key="2">
    <source>
        <dbReference type="EMBL" id="KAL0500428.1"/>
    </source>
</evidence>
<reference evidence="2 3" key="1">
    <citation type="submission" date="2024-02" db="EMBL/GenBank/DDBJ databases">
        <title>FIRST GENOME SEQUENCES OF Leishmania (Viannia) shawi, Leishmania (Viannia) lindenbergi AND Leishmania (Viannia) utingensis.</title>
        <authorList>
            <person name="Resadore F."/>
            <person name="Custodio M.G.F."/>
            <person name="Boite M.C."/>
            <person name="Cupolillo E."/>
            <person name="Ferreira G.E.M."/>
        </authorList>
    </citation>
    <scope>NUCLEOTIDE SEQUENCE [LARGE SCALE GENOMIC DNA]</scope>
    <source>
        <strain evidence="2 3">MHOM/BR/1966/M15733</strain>
    </source>
</reference>
<feature type="region of interest" description="Disordered" evidence="1">
    <location>
        <begin position="644"/>
        <end position="689"/>
    </location>
</feature>
<dbReference type="AlphaFoldDB" id="A0AAW3A8A2"/>
<feature type="compositionally biased region" description="Low complexity" evidence="1">
    <location>
        <begin position="560"/>
        <end position="574"/>
    </location>
</feature>
<dbReference type="Proteomes" id="UP001500131">
    <property type="component" value="Unassembled WGS sequence"/>
</dbReference>
<keyword evidence="3" id="KW-1185">Reference proteome</keyword>